<reference evidence="2 3" key="1">
    <citation type="submission" date="2019-08" db="EMBL/GenBank/DDBJ databases">
        <title>Whole genome of Aphis craccivora.</title>
        <authorList>
            <person name="Voronova N.V."/>
            <person name="Shulinski R.S."/>
            <person name="Bandarenka Y.V."/>
            <person name="Zhorov D.G."/>
            <person name="Warner D."/>
        </authorList>
    </citation>
    <scope>NUCLEOTIDE SEQUENCE [LARGE SCALE GENOMIC DNA]</scope>
    <source>
        <strain evidence="2">180601</strain>
        <tissue evidence="2">Whole Body</tissue>
    </source>
</reference>
<dbReference type="EMBL" id="VUJU01014250">
    <property type="protein sequence ID" value="KAF0702545.1"/>
    <property type="molecule type" value="Genomic_DNA"/>
</dbReference>
<protein>
    <submittedName>
        <fullName evidence="2">DUF4806 domain-containing protein</fullName>
    </submittedName>
</protein>
<accession>A0A6G0VMZ8</accession>
<dbReference type="Proteomes" id="UP000478052">
    <property type="component" value="Unassembled WGS sequence"/>
</dbReference>
<feature type="region of interest" description="Disordered" evidence="1">
    <location>
        <begin position="1"/>
        <end position="38"/>
    </location>
</feature>
<evidence type="ECO:0000313" key="3">
    <source>
        <dbReference type="Proteomes" id="UP000478052"/>
    </source>
</evidence>
<organism evidence="2 3">
    <name type="scientific">Aphis craccivora</name>
    <name type="common">Cowpea aphid</name>
    <dbReference type="NCBI Taxonomy" id="307492"/>
    <lineage>
        <taxon>Eukaryota</taxon>
        <taxon>Metazoa</taxon>
        <taxon>Ecdysozoa</taxon>
        <taxon>Arthropoda</taxon>
        <taxon>Hexapoda</taxon>
        <taxon>Insecta</taxon>
        <taxon>Pterygota</taxon>
        <taxon>Neoptera</taxon>
        <taxon>Paraneoptera</taxon>
        <taxon>Hemiptera</taxon>
        <taxon>Sternorrhyncha</taxon>
        <taxon>Aphidomorpha</taxon>
        <taxon>Aphidoidea</taxon>
        <taxon>Aphididae</taxon>
        <taxon>Aphidini</taxon>
        <taxon>Aphis</taxon>
        <taxon>Aphis</taxon>
    </lineage>
</organism>
<sequence length="200" mass="22494">MNVESSYCGETTNDEARGRGKRKKYKTQSFFSSSDDNLSDDQISIMKAMPNPPAWTKKNNMKSSRNLFGANYHKTGKALTNPEVESIHNTEDMFGSNGLSMLNAEENNDMSGMKHLTNTPTNTANLGTYYEYNYRLTLNNTHCHSPAVSNNVGITTNESDSTTGVQEKFRNVFNNFPLRCLSDVVEMEEKLKDSASYHLM</sequence>
<feature type="compositionally biased region" description="Low complexity" evidence="1">
    <location>
        <begin position="28"/>
        <end position="38"/>
    </location>
</feature>
<feature type="compositionally biased region" description="Polar residues" evidence="1">
    <location>
        <begin position="1"/>
        <end position="11"/>
    </location>
</feature>
<proteinExistence type="predicted"/>
<feature type="non-terminal residue" evidence="2">
    <location>
        <position position="200"/>
    </location>
</feature>
<dbReference type="AlphaFoldDB" id="A0A6G0VMZ8"/>
<gene>
    <name evidence="2" type="ORF">FWK35_00030233</name>
</gene>
<name>A0A6G0VMZ8_APHCR</name>
<comment type="caution">
    <text evidence="2">The sequence shown here is derived from an EMBL/GenBank/DDBJ whole genome shotgun (WGS) entry which is preliminary data.</text>
</comment>
<keyword evidence="3" id="KW-1185">Reference proteome</keyword>
<evidence type="ECO:0000313" key="2">
    <source>
        <dbReference type="EMBL" id="KAF0702545.1"/>
    </source>
</evidence>
<evidence type="ECO:0000256" key="1">
    <source>
        <dbReference type="SAM" id="MobiDB-lite"/>
    </source>
</evidence>